<dbReference type="PANTHER" id="PTHR44591">
    <property type="entry name" value="STRESS RESPONSE REGULATOR PROTEIN 1"/>
    <property type="match status" value="1"/>
</dbReference>
<dbReference type="SUPFAM" id="SSF52172">
    <property type="entry name" value="CheY-like"/>
    <property type="match status" value="1"/>
</dbReference>
<dbReference type="PANTHER" id="PTHR44591:SF3">
    <property type="entry name" value="RESPONSE REGULATORY DOMAIN-CONTAINING PROTEIN"/>
    <property type="match status" value="1"/>
</dbReference>
<organism evidence="4 5">
    <name type="scientific">Candidatus Dechloromonas phosphorivorans</name>
    <dbReference type="NCBI Taxonomy" id="2899244"/>
    <lineage>
        <taxon>Bacteria</taxon>
        <taxon>Pseudomonadati</taxon>
        <taxon>Pseudomonadota</taxon>
        <taxon>Betaproteobacteria</taxon>
        <taxon>Rhodocyclales</taxon>
        <taxon>Azonexaceae</taxon>
        <taxon>Dechloromonas</taxon>
    </lineage>
</organism>
<dbReference type="Proteomes" id="UP000739411">
    <property type="component" value="Unassembled WGS sequence"/>
</dbReference>
<reference evidence="4 5" key="1">
    <citation type="submission" date="2020-10" db="EMBL/GenBank/DDBJ databases">
        <title>Connecting structure to function with the recovery of over 1000 high-quality activated sludge metagenome-assembled genomes encoding full-length rRNA genes using long-read sequencing.</title>
        <authorList>
            <person name="Singleton C.M."/>
            <person name="Petriglieri F."/>
            <person name="Kristensen J.M."/>
            <person name="Kirkegaard R.H."/>
            <person name="Michaelsen T.Y."/>
            <person name="Andersen M.H."/>
            <person name="Karst S.M."/>
            <person name="Dueholm M.S."/>
            <person name="Nielsen P.H."/>
            <person name="Albertsen M."/>
        </authorList>
    </citation>
    <scope>NUCLEOTIDE SEQUENCE [LARGE SCALE GENOMIC DNA]</scope>
    <source>
        <strain evidence="4">EsbW_18-Q3-R4-48_BATAC.463</strain>
    </source>
</reference>
<evidence type="ECO:0000256" key="1">
    <source>
        <dbReference type="ARBA" id="ARBA00022553"/>
    </source>
</evidence>
<sequence>MKFAVIEDSRSQAEVLKAILKSDGHQVAVFSDGRSCIEALKTQSFDFFVIDWVLPDMGGDEVLKQYSRNIGLGCPGNFLYPHQ</sequence>
<accession>A0A935K961</accession>
<gene>
    <name evidence="4" type="ORF">IPJ38_07760</name>
</gene>
<name>A0A935K961_9RHOO</name>
<dbReference type="InterPro" id="IPR011006">
    <property type="entry name" value="CheY-like_superfamily"/>
</dbReference>
<protein>
    <submittedName>
        <fullName evidence="4">Response regulator</fullName>
    </submittedName>
</protein>
<evidence type="ECO:0000256" key="2">
    <source>
        <dbReference type="PROSITE-ProRule" id="PRU00169"/>
    </source>
</evidence>
<feature type="modified residue" description="4-aspartylphosphate" evidence="2">
    <location>
        <position position="51"/>
    </location>
</feature>
<evidence type="ECO:0000313" key="5">
    <source>
        <dbReference type="Proteomes" id="UP000739411"/>
    </source>
</evidence>
<proteinExistence type="predicted"/>
<evidence type="ECO:0000259" key="3">
    <source>
        <dbReference type="PROSITE" id="PS50110"/>
    </source>
</evidence>
<evidence type="ECO:0000313" key="4">
    <source>
        <dbReference type="EMBL" id="MBK7415020.1"/>
    </source>
</evidence>
<dbReference type="GO" id="GO:0000160">
    <property type="term" value="P:phosphorelay signal transduction system"/>
    <property type="evidence" value="ECO:0007669"/>
    <property type="project" value="InterPro"/>
</dbReference>
<dbReference type="Pfam" id="PF00072">
    <property type="entry name" value="Response_reg"/>
    <property type="match status" value="1"/>
</dbReference>
<keyword evidence="1 2" id="KW-0597">Phosphoprotein</keyword>
<comment type="caution">
    <text evidence="4">The sequence shown here is derived from an EMBL/GenBank/DDBJ whole genome shotgun (WGS) entry which is preliminary data.</text>
</comment>
<dbReference type="InterPro" id="IPR001789">
    <property type="entry name" value="Sig_transdc_resp-reg_receiver"/>
</dbReference>
<dbReference type="InterPro" id="IPR050595">
    <property type="entry name" value="Bact_response_regulator"/>
</dbReference>
<dbReference type="EMBL" id="JADJMS010000015">
    <property type="protein sequence ID" value="MBK7415020.1"/>
    <property type="molecule type" value="Genomic_DNA"/>
</dbReference>
<dbReference type="AlphaFoldDB" id="A0A935K961"/>
<dbReference type="Gene3D" id="3.40.50.2300">
    <property type="match status" value="1"/>
</dbReference>
<dbReference type="PROSITE" id="PS50110">
    <property type="entry name" value="RESPONSE_REGULATORY"/>
    <property type="match status" value="1"/>
</dbReference>
<feature type="domain" description="Response regulatory" evidence="3">
    <location>
        <begin position="2"/>
        <end position="83"/>
    </location>
</feature>